<dbReference type="Pfam" id="PF00072">
    <property type="entry name" value="Response_reg"/>
    <property type="match status" value="1"/>
</dbReference>
<evidence type="ECO:0000256" key="2">
    <source>
        <dbReference type="ARBA" id="ARBA00023015"/>
    </source>
</evidence>
<sequence>MRVIIADDSVIVREGLRRLLDVEGHEVVELVEDARAIPAAVAHGQPDAVVLDIRMPPTFTDEGLRAALSLRAAAPDLGVLLLSQHAVPEYATRLLAGGARATGYLLKDRILAPRQLSETLGILAAGGTVVDSDVVAELLAARRRDDPLARLSASERAVLGLMAQGLSDRGIAERLFVSVNTVGTHVGSVFRKLDLPSGATDNRRVLAVLTYLERR</sequence>
<dbReference type="GO" id="GO:0006355">
    <property type="term" value="P:regulation of DNA-templated transcription"/>
    <property type="evidence" value="ECO:0007669"/>
    <property type="project" value="InterPro"/>
</dbReference>
<dbReference type="InterPro" id="IPR058245">
    <property type="entry name" value="NreC/VraR/RcsB-like_REC"/>
</dbReference>
<dbReference type="InterPro" id="IPR036388">
    <property type="entry name" value="WH-like_DNA-bd_sf"/>
</dbReference>
<dbReference type="PROSITE" id="PS50110">
    <property type="entry name" value="RESPONSE_REGULATORY"/>
    <property type="match status" value="1"/>
</dbReference>
<feature type="modified residue" description="4-aspartylphosphate" evidence="5">
    <location>
        <position position="52"/>
    </location>
</feature>
<dbReference type="CDD" id="cd17535">
    <property type="entry name" value="REC_NarL-like"/>
    <property type="match status" value="1"/>
</dbReference>
<proteinExistence type="predicted"/>
<evidence type="ECO:0000256" key="5">
    <source>
        <dbReference type="PROSITE-ProRule" id="PRU00169"/>
    </source>
</evidence>
<dbReference type="GO" id="GO:0000160">
    <property type="term" value="P:phosphorelay signal transduction system"/>
    <property type="evidence" value="ECO:0007669"/>
    <property type="project" value="InterPro"/>
</dbReference>
<dbReference type="PRINTS" id="PR00038">
    <property type="entry name" value="HTHLUXR"/>
</dbReference>
<reference evidence="8 9" key="1">
    <citation type="submission" date="2010-10" db="EMBL/GenBank/DDBJ databases">
        <title>Complete sequence of Frankia sp. EuI1c.</title>
        <authorList>
            <consortium name="US DOE Joint Genome Institute"/>
            <person name="Lucas S."/>
            <person name="Copeland A."/>
            <person name="Lapidus A."/>
            <person name="Cheng J.-F."/>
            <person name="Bruce D."/>
            <person name="Goodwin L."/>
            <person name="Pitluck S."/>
            <person name="Chertkov O."/>
            <person name="Detter J.C."/>
            <person name="Han C."/>
            <person name="Tapia R."/>
            <person name="Land M."/>
            <person name="Hauser L."/>
            <person name="Jeffries C."/>
            <person name="Kyrpides N."/>
            <person name="Ivanova N."/>
            <person name="Mikhailova N."/>
            <person name="Beauchemin N."/>
            <person name="Sen A."/>
            <person name="Sur S.A."/>
            <person name="Gtari M."/>
            <person name="Wall L."/>
            <person name="Tisa L."/>
            <person name="Woyke T."/>
        </authorList>
    </citation>
    <scope>NUCLEOTIDE SEQUENCE [LARGE SCALE GENOMIC DNA]</scope>
    <source>
        <strain evidence="9">DSM 45817 / CECT 9037 / EuI1c</strain>
    </source>
</reference>
<dbReference type="eggNOG" id="COG2197">
    <property type="taxonomic scope" value="Bacteria"/>
</dbReference>
<feature type="domain" description="HTH luxR-type" evidence="6">
    <location>
        <begin position="144"/>
        <end position="215"/>
    </location>
</feature>
<evidence type="ECO:0000259" key="7">
    <source>
        <dbReference type="PROSITE" id="PS50110"/>
    </source>
</evidence>
<dbReference type="SUPFAM" id="SSF46894">
    <property type="entry name" value="C-terminal effector domain of the bipartite response regulators"/>
    <property type="match status" value="1"/>
</dbReference>
<dbReference type="STRING" id="298654.FraEuI1c_5683"/>
<dbReference type="HOGENOM" id="CLU_000445_90_0_11"/>
<keyword evidence="9" id="KW-1185">Reference proteome</keyword>
<evidence type="ECO:0000259" key="6">
    <source>
        <dbReference type="PROSITE" id="PS50043"/>
    </source>
</evidence>
<dbReference type="InterPro" id="IPR016032">
    <property type="entry name" value="Sig_transdc_resp-reg_C-effctor"/>
</dbReference>
<dbReference type="SMART" id="SM00421">
    <property type="entry name" value="HTH_LUXR"/>
    <property type="match status" value="1"/>
</dbReference>
<keyword evidence="4" id="KW-0804">Transcription</keyword>
<feature type="domain" description="Response regulatory" evidence="7">
    <location>
        <begin position="2"/>
        <end position="122"/>
    </location>
</feature>
<dbReference type="AlphaFoldDB" id="E3IUI2"/>
<dbReference type="GO" id="GO:0003677">
    <property type="term" value="F:DNA binding"/>
    <property type="evidence" value="ECO:0007669"/>
    <property type="project" value="UniProtKB-KW"/>
</dbReference>
<dbReference type="PANTHER" id="PTHR43214:SF24">
    <property type="entry name" value="TRANSCRIPTIONAL REGULATORY PROTEIN NARL-RELATED"/>
    <property type="match status" value="1"/>
</dbReference>
<protein>
    <submittedName>
        <fullName evidence="8">Two component transcriptional regulator, LuxR family</fullName>
    </submittedName>
</protein>
<evidence type="ECO:0000313" key="8">
    <source>
        <dbReference type="EMBL" id="ADP83667.1"/>
    </source>
</evidence>
<organism evidence="8 9">
    <name type="scientific">Pseudofrankia inefficax (strain DSM 45817 / CECT 9037 / DDB 130130 / EuI1c)</name>
    <name type="common">Frankia inefficax</name>
    <dbReference type="NCBI Taxonomy" id="298654"/>
    <lineage>
        <taxon>Bacteria</taxon>
        <taxon>Bacillati</taxon>
        <taxon>Actinomycetota</taxon>
        <taxon>Actinomycetes</taxon>
        <taxon>Frankiales</taxon>
        <taxon>Frankiaceae</taxon>
        <taxon>Pseudofrankia</taxon>
    </lineage>
</organism>
<accession>E3IUI2</accession>
<gene>
    <name evidence="8" type="ordered locus">FraEuI1c_5683</name>
</gene>
<dbReference type="InterPro" id="IPR011006">
    <property type="entry name" value="CheY-like_superfamily"/>
</dbReference>
<evidence type="ECO:0000256" key="4">
    <source>
        <dbReference type="ARBA" id="ARBA00023163"/>
    </source>
</evidence>
<dbReference type="PANTHER" id="PTHR43214">
    <property type="entry name" value="TWO-COMPONENT RESPONSE REGULATOR"/>
    <property type="match status" value="1"/>
</dbReference>
<dbReference type="PROSITE" id="PS50043">
    <property type="entry name" value="HTH_LUXR_2"/>
    <property type="match status" value="1"/>
</dbReference>
<dbReference type="InterPro" id="IPR039420">
    <property type="entry name" value="WalR-like"/>
</dbReference>
<dbReference type="Proteomes" id="UP000002484">
    <property type="component" value="Chromosome"/>
</dbReference>
<dbReference type="InParanoid" id="E3IUI2"/>
<keyword evidence="2" id="KW-0805">Transcription regulation</keyword>
<name>E3IUI2_PSEI1</name>
<dbReference type="Gene3D" id="1.10.10.10">
    <property type="entry name" value="Winged helix-like DNA-binding domain superfamily/Winged helix DNA-binding domain"/>
    <property type="match status" value="1"/>
</dbReference>
<evidence type="ECO:0000313" key="9">
    <source>
        <dbReference type="Proteomes" id="UP000002484"/>
    </source>
</evidence>
<dbReference type="InterPro" id="IPR001789">
    <property type="entry name" value="Sig_transdc_resp-reg_receiver"/>
</dbReference>
<keyword evidence="3" id="KW-0238">DNA-binding</keyword>
<evidence type="ECO:0000256" key="3">
    <source>
        <dbReference type="ARBA" id="ARBA00023125"/>
    </source>
</evidence>
<keyword evidence="1 5" id="KW-0597">Phosphoprotein</keyword>
<dbReference type="SUPFAM" id="SSF52172">
    <property type="entry name" value="CheY-like"/>
    <property type="match status" value="1"/>
</dbReference>
<dbReference type="CDD" id="cd06170">
    <property type="entry name" value="LuxR_C_like"/>
    <property type="match status" value="1"/>
</dbReference>
<dbReference type="EMBL" id="CP002299">
    <property type="protein sequence ID" value="ADP83667.1"/>
    <property type="molecule type" value="Genomic_DNA"/>
</dbReference>
<evidence type="ECO:0000256" key="1">
    <source>
        <dbReference type="ARBA" id="ARBA00022553"/>
    </source>
</evidence>
<dbReference type="RefSeq" id="WP_013426785.1">
    <property type="nucleotide sequence ID" value="NC_014666.1"/>
</dbReference>
<dbReference type="Gene3D" id="3.40.50.2300">
    <property type="match status" value="1"/>
</dbReference>
<dbReference type="OrthoDB" id="3208680at2"/>
<dbReference type="KEGG" id="fri:FraEuI1c_5683"/>
<dbReference type="SMART" id="SM00448">
    <property type="entry name" value="REC"/>
    <property type="match status" value="1"/>
</dbReference>
<dbReference type="InterPro" id="IPR000792">
    <property type="entry name" value="Tscrpt_reg_LuxR_C"/>
</dbReference>
<dbReference type="Pfam" id="PF00196">
    <property type="entry name" value="GerE"/>
    <property type="match status" value="1"/>
</dbReference>